<name>A0A1H3Z7W0_9BURK</name>
<dbReference type="Gene3D" id="3.40.50.2300">
    <property type="match status" value="1"/>
</dbReference>
<dbReference type="Proteomes" id="UP000199002">
    <property type="component" value="Unassembled WGS sequence"/>
</dbReference>
<reference evidence="2" key="1">
    <citation type="submission" date="2016-10" db="EMBL/GenBank/DDBJ databases">
        <authorList>
            <person name="Varghese N."/>
            <person name="Submissions S."/>
        </authorList>
    </citation>
    <scope>NUCLEOTIDE SEQUENCE [LARGE SCALE GENOMIC DNA]</scope>
    <source>
        <strain evidence="2">DSM 25157</strain>
    </source>
</reference>
<keyword evidence="2" id="KW-1185">Reference proteome</keyword>
<protein>
    <submittedName>
        <fullName evidence="1">Uncharacterized protein</fullName>
    </submittedName>
</protein>
<proteinExistence type="predicted"/>
<sequence length="77" mass="8094">MTLIAIHKPAAAFIQRYREQGGGAQLYNSSVVAPTELVQRAGQQNAPGPGIRHSPTNRVGSRCVGATVIGIHGCLML</sequence>
<dbReference type="AlphaFoldDB" id="A0A1H3Z7W0"/>
<organism evidence="1 2">
    <name type="scientific">Acidovorax soli</name>
    <dbReference type="NCBI Taxonomy" id="592050"/>
    <lineage>
        <taxon>Bacteria</taxon>
        <taxon>Pseudomonadati</taxon>
        <taxon>Pseudomonadota</taxon>
        <taxon>Betaproteobacteria</taxon>
        <taxon>Burkholderiales</taxon>
        <taxon>Comamonadaceae</taxon>
        <taxon>Acidovorax</taxon>
    </lineage>
</organism>
<gene>
    <name evidence="1" type="ORF">SAMN05421875_10732</name>
</gene>
<evidence type="ECO:0000313" key="1">
    <source>
        <dbReference type="EMBL" id="SEA19757.1"/>
    </source>
</evidence>
<dbReference type="GeneID" id="34233012"/>
<evidence type="ECO:0000313" key="2">
    <source>
        <dbReference type="Proteomes" id="UP000199002"/>
    </source>
</evidence>
<dbReference type="STRING" id="592050.SAMN05421875_10732"/>
<dbReference type="EMBL" id="FNQJ01000007">
    <property type="protein sequence ID" value="SEA19757.1"/>
    <property type="molecule type" value="Genomic_DNA"/>
</dbReference>
<accession>A0A1H3Z7W0</accession>
<dbReference type="RefSeq" id="WP_244273643.1">
    <property type="nucleotide sequence ID" value="NZ_CAXIQW010000040.1"/>
</dbReference>